<keyword evidence="6 11" id="KW-0999">Mitochondrion inner membrane</keyword>
<dbReference type="Proteomes" id="UP000008064">
    <property type="component" value="Unassembled WGS sequence"/>
</dbReference>
<keyword evidence="9 11" id="KW-0496">Mitochondrion</keyword>
<keyword evidence="8 11" id="KW-1133">Transmembrane helix</keyword>
<evidence type="ECO:0000256" key="4">
    <source>
        <dbReference type="ARBA" id="ARBA00022660"/>
    </source>
</evidence>
<dbReference type="SUPFAM" id="SSF81508">
    <property type="entry name" value="Ubiquinone-binding protein QP-C of cytochrome bc1 complex (Ubiquinol-cytochrome c reductase)"/>
    <property type="match status" value="1"/>
</dbReference>
<evidence type="ECO:0000256" key="3">
    <source>
        <dbReference type="ARBA" id="ARBA00022448"/>
    </source>
</evidence>
<dbReference type="Gene3D" id="1.20.5.210">
    <property type="entry name" value="Cytochrome b-c1 complex subunit 8"/>
    <property type="match status" value="1"/>
</dbReference>
<evidence type="ECO:0000256" key="5">
    <source>
        <dbReference type="ARBA" id="ARBA00022692"/>
    </source>
</evidence>
<dbReference type="GeneID" id="18811164"/>
<dbReference type="PANTHER" id="PTHR12119:SF2">
    <property type="entry name" value="CYTOCHROME B-C1 COMPLEX SUBUNIT 8"/>
    <property type="match status" value="1"/>
</dbReference>
<protein>
    <recommendedName>
        <fullName evidence="11">Cytochrome b-c1 complex subunit 8</fullName>
    </recommendedName>
    <alternativeName>
        <fullName evidence="11">Complex III subunit 8</fullName>
    </alternativeName>
</protein>
<comment type="function">
    <text evidence="11">Component of the ubiquinol-cytochrome c oxidoreductase, a multisubunit transmembrane complex that is part of the mitochondrial electron transport chain which drives oxidative phosphorylation. The complex plays an important role in the uptake of multiple carbon sources present in different host niches.</text>
</comment>
<dbReference type="InterPro" id="IPR036642">
    <property type="entry name" value="Cyt_bc1_su8_sf"/>
</dbReference>
<reference evidence="12" key="1">
    <citation type="submission" date="2011-04" db="EMBL/GenBank/DDBJ databases">
        <title>Evolution of plant cell wall degrading machinery underlies the functional diversity of forest fungi.</title>
        <authorList>
            <consortium name="US DOE Joint Genome Institute (JGI-PGF)"/>
            <person name="Eastwood D.C."/>
            <person name="Floudas D."/>
            <person name="Binder M."/>
            <person name="Majcherczyk A."/>
            <person name="Schneider P."/>
            <person name="Aerts A."/>
            <person name="Asiegbu F.O."/>
            <person name="Baker S.E."/>
            <person name="Barry K."/>
            <person name="Bendiksby M."/>
            <person name="Blumentritt M."/>
            <person name="Coutinho P.M."/>
            <person name="Cullen D."/>
            <person name="Cullen D."/>
            <person name="Gathman A."/>
            <person name="Goodell B."/>
            <person name="Henrissat B."/>
            <person name="Ihrmark K."/>
            <person name="Kauserud H."/>
            <person name="Kohler A."/>
            <person name="LaButti K."/>
            <person name="Lapidus A."/>
            <person name="Lavin J.L."/>
            <person name="Lee Y.-H."/>
            <person name="Lindquist E."/>
            <person name="Lilly W."/>
            <person name="Lucas S."/>
            <person name="Morin E."/>
            <person name="Murat C."/>
            <person name="Oguiza J.A."/>
            <person name="Park J."/>
            <person name="Pisabarro A.G."/>
            <person name="Riley R."/>
            <person name="Rosling A."/>
            <person name="Salamov A."/>
            <person name="Schmidt O."/>
            <person name="Schmutz J."/>
            <person name="Skrede I."/>
            <person name="Stenlid J."/>
            <person name="Wiebenga A."/>
            <person name="Xie X."/>
            <person name="Kues U."/>
            <person name="Hibbett D.S."/>
            <person name="Hoffmeister D."/>
            <person name="Hogberg N."/>
            <person name="Martin F."/>
            <person name="Grigoriev I.V."/>
            <person name="Watkinson S.C."/>
        </authorList>
    </citation>
    <scope>NUCLEOTIDE SEQUENCE</scope>
    <source>
        <strain evidence="12">S7.9</strain>
    </source>
</reference>
<feature type="transmembrane region" description="Helical" evidence="11">
    <location>
        <begin position="64"/>
        <end position="81"/>
    </location>
</feature>
<accession>F8NR51</accession>
<evidence type="ECO:0000256" key="6">
    <source>
        <dbReference type="ARBA" id="ARBA00022792"/>
    </source>
</evidence>
<evidence type="ECO:0000256" key="9">
    <source>
        <dbReference type="ARBA" id="ARBA00023128"/>
    </source>
</evidence>
<keyword evidence="10 11" id="KW-0472">Membrane</keyword>
<keyword evidence="7 11" id="KW-0249">Electron transport</keyword>
<evidence type="ECO:0000256" key="1">
    <source>
        <dbReference type="ARBA" id="ARBA00004434"/>
    </source>
</evidence>
<keyword evidence="3 11" id="KW-0813">Transport</keyword>
<evidence type="ECO:0000256" key="2">
    <source>
        <dbReference type="ARBA" id="ARBA00007668"/>
    </source>
</evidence>
<comment type="subcellular location">
    <subcellularLocation>
        <location evidence="1 11">Mitochondrion inner membrane</location>
        <topology evidence="1 11">Single-pass membrane protein</topology>
    </subcellularLocation>
</comment>
<dbReference type="GO" id="GO:0006122">
    <property type="term" value="P:mitochondrial electron transport, ubiquinol to cytochrome c"/>
    <property type="evidence" value="ECO:0007669"/>
    <property type="project" value="UniProtKB-UniRule"/>
</dbReference>
<evidence type="ECO:0000256" key="10">
    <source>
        <dbReference type="ARBA" id="ARBA00023136"/>
    </source>
</evidence>
<evidence type="ECO:0000313" key="12">
    <source>
        <dbReference type="EMBL" id="EGO26700.1"/>
    </source>
</evidence>
<dbReference type="GO" id="GO:0005743">
    <property type="term" value="C:mitochondrial inner membrane"/>
    <property type="evidence" value="ECO:0007669"/>
    <property type="project" value="UniProtKB-SubCell"/>
</dbReference>
<comment type="subunit">
    <text evidence="11">Component of the ubiquinol-cytochrome c oxidoreductase (cytochrome b-c1 complex, complex III, CIII), a multisubunit enzyme composed of 3 respiratory subunits cytochrome b, cytochrome c1 and Rieske protein, 2 core protein subunits, and additional low-molecular weight protein subunits. The complex exists as an obligatory dimer and forms supercomplexes (SCs) in the inner mitochondrial membrane with cytochrome c oxidase (complex IV, CIV).</text>
</comment>
<evidence type="ECO:0000256" key="7">
    <source>
        <dbReference type="ARBA" id="ARBA00022982"/>
    </source>
</evidence>
<evidence type="ECO:0000256" key="8">
    <source>
        <dbReference type="ARBA" id="ARBA00022989"/>
    </source>
</evidence>
<dbReference type="OrthoDB" id="6683853at2759"/>
<dbReference type="KEGG" id="sla:SERLADRAFT_385677"/>
<evidence type="ECO:0000256" key="11">
    <source>
        <dbReference type="RuleBase" id="RU368118"/>
    </source>
</evidence>
<comment type="similarity">
    <text evidence="2 11">Belongs to the UQCRQ/QCR8 family.</text>
</comment>
<proteinExistence type="inferred from homology"/>
<dbReference type="EMBL" id="GL945432">
    <property type="protein sequence ID" value="EGO26700.1"/>
    <property type="molecule type" value="Genomic_DNA"/>
</dbReference>
<gene>
    <name evidence="12" type="primary">QCR8</name>
    <name evidence="12" type="ORF">SERLADRAFT_385677</name>
</gene>
<name>F8NR51_SERL9</name>
<dbReference type="PANTHER" id="PTHR12119">
    <property type="entry name" value="UBIQUINOL-CYTOCHROME C REDUCTASE COMPLEX UBIQUINONE-BINDING PROTEIN QP-C"/>
    <property type="match status" value="1"/>
</dbReference>
<dbReference type="FunFam" id="1.20.5.210:FF:000001">
    <property type="entry name" value="Cytochrome b-c1 complex subunit 8"/>
    <property type="match status" value="1"/>
</dbReference>
<dbReference type="RefSeq" id="XP_007316873.1">
    <property type="nucleotide sequence ID" value="XM_007316811.1"/>
</dbReference>
<organism>
    <name type="scientific">Serpula lacrymans var. lacrymans (strain S7.9)</name>
    <name type="common">Dry rot fungus</name>
    <dbReference type="NCBI Taxonomy" id="578457"/>
    <lineage>
        <taxon>Eukaryota</taxon>
        <taxon>Fungi</taxon>
        <taxon>Dikarya</taxon>
        <taxon>Basidiomycota</taxon>
        <taxon>Agaricomycotina</taxon>
        <taxon>Agaricomycetes</taxon>
        <taxon>Agaricomycetidae</taxon>
        <taxon>Boletales</taxon>
        <taxon>Coniophorineae</taxon>
        <taxon>Serpulaceae</taxon>
        <taxon>Serpula</taxon>
    </lineage>
</organism>
<dbReference type="GO" id="GO:0045275">
    <property type="term" value="C:respiratory chain complex III"/>
    <property type="evidence" value="ECO:0007669"/>
    <property type="project" value="UniProtKB-UniRule"/>
</dbReference>
<dbReference type="InterPro" id="IPR004205">
    <property type="entry name" value="Cyt_bc1_su8"/>
</dbReference>
<keyword evidence="4 11" id="KW-0679">Respiratory chain</keyword>
<keyword evidence="5 11" id="KW-0812">Transmembrane</keyword>
<dbReference type="Pfam" id="PF02939">
    <property type="entry name" value="UcrQ"/>
    <property type="match status" value="1"/>
</dbReference>
<dbReference type="HOGENOM" id="CLU_156007_0_0_1"/>
<dbReference type="AlphaFoldDB" id="F8NR51"/>
<sequence length="101" mass="11465">MKPTNVLSSDMPGPKVYNPWWGDTSNMKMKGVTTYSLSPFRQRATKNMFSGWLFNGYKRLASQMPYWIVPFAAGYGIYSWAKSRDAWNNSKAGHVALHGSH</sequence>